<organism evidence="1 2">
    <name type="scientific">Hibiscus sabdariffa</name>
    <name type="common">roselle</name>
    <dbReference type="NCBI Taxonomy" id="183260"/>
    <lineage>
        <taxon>Eukaryota</taxon>
        <taxon>Viridiplantae</taxon>
        <taxon>Streptophyta</taxon>
        <taxon>Embryophyta</taxon>
        <taxon>Tracheophyta</taxon>
        <taxon>Spermatophyta</taxon>
        <taxon>Magnoliopsida</taxon>
        <taxon>eudicotyledons</taxon>
        <taxon>Gunneridae</taxon>
        <taxon>Pentapetalae</taxon>
        <taxon>rosids</taxon>
        <taxon>malvids</taxon>
        <taxon>Malvales</taxon>
        <taxon>Malvaceae</taxon>
        <taxon>Malvoideae</taxon>
        <taxon>Hibiscus</taxon>
    </lineage>
</organism>
<comment type="caution">
    <text evidence="1">The sequence shown here is derived from an EMBL/GenBank/DDBJ whole genome shotgun (WGS) entry which is preliminary data.</text>
</comment>
<keyword evidence="2" id="KW-1185">Reference proteome</keyword>
<gene>
    <name evidence="1" type="ORF">V6N12_024106</name>
</gene>
<proteinExistence type="predicted"/>
<dbReference type="EMBL" id="JBBPBM010000004">
    <property type="protein sequence ID" value="KAK8589715.1"/>
    <property type="molecule type" value="Genomic_DNA"/>
</dbReference>
<reference evidence="1 2" key="1">
    <citation type="journal article" date="2024" name="G3 (Bethesda)">
        <title>Genome assembly of Hibiscus sabdariffa L. provides insights into metabolisms of medicinal natural products.</title>
        <authorList>
            <person name="Kim T."/>
        </authorList>
    </citation>
    <scope>NUCLEOTIDE SEQUENCE [LARGE SCALE GENOMIC DNA]</scope>
    <source>
        <strain evidence="1">TK-2024</strain>
        <tissue evidence="1">Old leaves</tissue>
    </source>
</reference>
<evidence type="ECO:0000313" key="1">
    <source>
        <dbReference type="EMBL" id="KAK8589715.1"/>
    </source>
</evidence>
<name>A0ABR2FZN8_9ROSI</name>
<evidence type="ECO:0000313" key="2">
    <source>
        <dbReference type="Proteomes" id="UP001472677"/>
    </source>
</evidence>
<sequence length="143" mass="16270">MKEMKTSFASPERKVDEMGKLNRAVLDVVKVREVVDKQPKASGLSEVEIPKEIGKDEHAICDYVWNIELKEEAVIIDFGLVHITKGEMDSLKPGQWIHRVVSSLHNSLKDSFVRKAFGQPKVTLDQLEFVDENARPHHNGYAF</sequence>
<dbReference type="Proteomes" id="UP001472677">
    <property type="component" value="Unassembled WGS sequence"/>
</dbReference>
<accession>A0ABR2FZN8</accession>
<protein>
    <submittedName>
        <fullName evidence="1">Uncharacterized protein</fullName>
    </submittedName>
</protein>